<keyword evidence="3 6" id="KW-1133">Transmembrane helix</keyword>
<feature type="transmembrane region" description="Helical" evidence="6">
    <location>
        <begin position="298"/>
        <end position="318"/>
    </location>
</feature>
<dbReference type="GO" id="GO:0016020">
    <property type="term" value="C:membrane"/>
    <property type="evidence" value="ECO:0007669"/>
    <property type="project" value="UniProtKB-SubCell"/>
</dbReference>
<comment type="subcellular location">
    <subcellularLocation>
        <location evidence="1">Membrane</location>
        <topology evidence="1">Multi-pass membrane protein</topology>
    </subcellularLocation>
</comment>
<feature type="transmembrane region" description="Helical" evidence="6">
    <location>
        <begin position="227"/>
        <end position="247"/>
    </location>
</feature>
<dbReference type="AlphaFoldDB" id="R4X7S3"/>
<dbReference type="GO" id="GO:0008324">
    <property type="term" value="F:monoatomic cation transmembrane transporter activity"/>
    <property type="evidence" value="ECO:0007669"/>
    <property type="project" value="InterPro"/>
</dbReference>
<dbReference type="GO" id="GO:0030003">
    <property type="term" value="P:intracellular monoatomic cation homeostasis"/>
    <property type="evidence" value="ECO:0007669"/>
    <property type="project" value="UniProtKB-ARBA"/>
</dbReference>
<protein>
    <submittedName>
        <fullName evidence="8">Cation efflux family protein family</fullName>
    </submittedName>
</protein>
<feature type="region of interest" description="Disordered" evidence="5">
    <location>
        <begin position="1"/>
        <end position="34"/>
    </location>
</feature>
<name>R4X7S3_TAPDE</name>
<evidence type="ECO:0000256" key="5">
    <source>
        <dbReference type="SAM" id="MobiDB-lite"/>
    </source>
</evidence>
<evidence type="ECO:0000256" key="1">
    <source>
        <dbReference type="ARBA" id="ARBA00004141"/>
    </source>
</evidence>
<accession>R4X7S3</accession>
<evidence type="ECO:0000313" key="9">
    <source>
        <dbReference type="Proteomes" id="UP000013776"/>
    </source>
</evidence>
<dbReference type="eggNOG" id="ENOG502QV77">
    <property type="taxonomic scope" value="Eukaryota"/>
</dbReference>
<dbReference type="SUPFAM" id="SSF161111">
    <property type="entry name" value="Cation efflux protein transmembrane domain-like"/>
    <property type="match status" value="1"/>
</dbReference>
<dbReference type="STRING" id="1097556.R4X7S3"/>
<evidence type="ECO:0000256" key="2">
    <source>
        <dbReference type="ARBA" id="ARBA00022692"/>
    </source>
</evidence>
<sequence length="409" mass="45121">MNQDGLRSPLAERKFMNIATPPPPSVSTDARKSRTKSLAFNFDSVTASPPAKVTPVPQRRRGHHHKHSLSHQFFLPPVQRAPLALPASFPIPNWGEVLKSSTTDQCIQLLWATFHLLIGFGVMKYNTASLAVSSLSKCITFDAFGIASTTVFKVLEQYPVWTNSSIKHPFGLKRAEVIVRFASAVYLTYSGVELIREVVERLIIGGGHGHGPTDEIHIDPHALNTDFMPISMMATIFITVFAAVMFGNHSQLSQVMDLDTFPRMLRNPFYLLTILPAAALLAITMMDLHLHGFVDRSIALGIAAALMYIGLVLTFRLGSILLMTYPSSSVAALFDAVENDDSVAHVEGKVWQVWTGLVVVSMRVSVRGGESVETRVRERIVRYTRDVLGGGYGSGKSIRFEVKVECDRV</sequence>
<dbReference type="VEuPathDB" id="FungiDB:TAPDE_001330"/>
<keyword evidence="4 6" id="KW-0472">Membrane</keyword>
<keyword evidence="9" id="KW-1185">Reference proteome</keyword>
<gene>
    <name evidence="8" type="ORF">TAPDE_001330</name>
</gene>
<feature type="transmembrane region" description="Helical" evidence="6">
    <location>
        <begin position="268"/>
        <end position="286"/>
    </location>
</feature>
<comment type="caution">
    <text evidence="8">The sequence shown here is derived from an EMBL/GenBank/DDBJ whole genome shotgun (WGS) entry which is preliminary data.</text>
</comment>
<evidence type="ECO:0000259" key="7">
    <source>
        <dbReference type="Pfam" id="PF01545"/>
    </source>
</evidence>
<evidence type="ECO:0000313" key="8">
    <source>
        <dbReference type="EMBL" id="CCG81496.1"/>
    </source>
</evidence>
<organism evidence="8 9">
    <name type="scientific">Taphrina deformans (strain PYCC 5710 / ATCC 11124 / CBS 356.35 / IMI 108563 / JCM 9778 / NBRC 8474)</name>
    <name type="common">Peach leaf curl fungus</name>
    <name type="synonym">Lalaria deformans</name>
    <dbReference type="NCBI Taxonomy" id="1097556"/>
    <lineage>
        <taxon>Eukaryota</taxon>
        <taxon>Fungi</taxon>
        <taxon>Dikarya</taxon>
        <taxon>Ascomycota</taxon>
        <taxon>Taphrinomycotina</taxon>
        <taxon>Taphrinomycetes</taxon>
        <taxon>Taphrinales</taxon>
        <taxon>Taphrinaceae</taxon>
        <taxon>Taphrina</taxon>
    </lineage>
</organism>
<dbReference type="Proteomes" id="UP000013776">
    <property type="component" value="Unassembled WGS sequence"/>
</dbReference>
<keyword evidence="2 6" id="KW-0812">Transmembrane</keyword>
<dbReference type="GO" id="GO:0098771">
    <property type="term" value="P:inorganic ion homeostasis"/>
    <property type="evidence" value="ECO:0007669"/>
    <property type="project" value="UniProtKB-ARBA"/>
</dbReference>
<dbReference type="OrthoDB" id="5382797at2759"/>
<evidence type="ECO:0000256" key="4">
    <source>
        <dbReference type="ARBA" id="ARBA00023136"/>
    </source>
</evidence>
<evidence type="ECO:0000256" key="6">
    <source>
        <dbReference type="SAM" id="Phobius"/>
    </source>
</evidence>
<reference evidence="8 9" key="1">
    <citation type="journal article" date="2013" name="MBio">
        <title>Genome sequencing of the plant pathogen Taphrina deformans, the causal agent of peach leaf curl.</title>
        <authorList>
            <person name="Cisse O.H."/>
            <person name="Almeida J.M.G.C.F."/>
            <person name="Fonseca A."/>
            <person name="Kumar A.A."/>
            <person name="Salojaervi J."/>
            <person name="Overmyer K."/>
            <person name="Hauser P.M."/>
            <person name="Pagni M."/>
        </authorList>
    </citation>
    <scope>NUCLEOTIDE SEQUENCE [LARGE SCALE GENOMIC DNA]</scope>
    <source>
        <strain evidence="9">PYCC 5710 / ATCC 11124 / CBS 356.35 / IMI 108563 / JCM 9778 / NBRC 8474</strain>
    </source>
</reference>
<proteinExistence type="predicted"/>
<evidence type="ECO:0000256" key="3">
    <source>
        <dbReference type="ARBA" id="ARBA00022989"/>
    </source>
</evidence>
<dbReference type="InterPro" id="IPR027469">
    <property type="entry name" value="Cation_efflux_TMD_sf"/>
</dbReference>
<dbReference type="Pfam" id="PF01545">
    <property type="entry name" value="Cation_efflux"/>
    <property type="match status" value="1"/>
</dbReference>
<feature type="domain" description="Cation efflux protein transmembrane" evidence="7">
    <location>
        <begin position="165"/>
        <end position="321"/>
    </location>
</feature>
<dbReference type="Gene3D" id="1.20.1510.10">
    <property type="entry name" value="Cation efflux protein transmembrane domain"/>
    <property type="match status" value="1"/>
</dbReference>
<dbReference type="EMBL" id="CAHR02000041">
    <property type="protein sequence ID" value="CCG81496.1"/>
    <property type="molecule type" value="Genomic_DNA"/>
</dbReference>
<dbReference type="InterPro" id="IPR058533">
    <property type="entry name" value="Cation_efflux_TM"/>
</dbReference>